<evidence type="ECO:0000259" key="1">
    <source>
        <dbReference type="Pfam" id="PF01548"/>
    </source>
</evidence>
<dbReference type="Pfam" id="PF02371">
    <property type="entry name" value="Transposase_20"/>
    <property type="match status" value="1"/>
</dbReference>
<sequence>MQGCLTFFFSGCSDLYCSKGRVLLSQFLNDFVVGIDVSSEFSIVAMLAPTGELIRKPFRIDHNPAGFNKLLDILKKEEERLNRKPIYFVESTGIFHLPLFFFLKSNDLKGFVLNPLCVHSTKNFDLRKVKNDNKDAEAIARLAKYQDIKVSMMPEPQILALRMMTREYYAVSDMLTEMKNRLCTDLYLLFPGFLNVFSGPFGKTALAILRSYPSPRAVSEADTDVLTLLISKTSRKGLEWASKKVVLLRDCAQLASSMPSEFSLLDTKIKFHIDGIEHMQSSLDGIEAQIHKMIDSKEFPAKAKKNVELLDEIPGVGFLTAATLIAEIGDFSLFNSPKALTAFFGLDPSVNQSGKFNGDRNKISKRGTRIGRRILFTIAMASIRTTRNGAEINPVLREFYKSKCVSKKKKVALVAVMHKLLHYIYAVLRDQKPFVIKRPEDHQTWRTTKPQPAAA</sequence>
<feature type="domain" description="Transposase IS110-like N-terminal" evidence="1">
    <location>
        <begin position="33"/>
        <end position="191"/>
    </location>
</feature>
<name>A0A2U3KUF6_9FIRM</name>
<dbReference type="InterPro" id="IPR047650">
    <property type="entry name" value="Transpos_IS110"/>
</dbReference>
<dbReference type="Pfam" id="PF01548">
    <property type="entry name" value="DEDD_Tnp_IS110"/>
    <property type="match status" value="1"/>
</dbReference>
<dbReference type="GO" id="GO:0003677">
    <property type="term" value="F:DNA binding"/>
    <property type="evidence" value="ECO:0007669"/>
    <property type="project" value="InterPro"/>
</dbReference>
<dbReference type="GO" id="GO:0004803">
    <property type="term" value="F:transposase activity"/>
    <property type="evidence" value="ECO:0007669"/>
    <property type="project" value="InterPro"/>
</dbReference>
<evidence type="ECO:0000313" key="3">
    <source>
        <dbReference type="EMBL" id="SPF43272.1"/>
    </source>
</evidence>
<dbReference type="InterPro" id="IPR003346">
    <property type="entry name" value="Transposase_20"/>
</dbReference>
<gene>
    <name evidence="3" type="ORF">SBF1_2780002</name>
</gene>
<reference evidence="4" key="1">
    <citation type="submission" date="2018-02" db="EMBL/GenBank/DDBJ databases">
        <authorList>
            <person name="Hausmann B."/>
        </authorList>
    </citation>
    <scope>NUCLEOTIDE SEQUENCE [LARGE SCALE GENOMIC DNA]</scope>
    <source>
        <strain evidence="4">Peat soil MAG SbF1</strain>
    </source>
</reference>
<dbReference type="PANTHER" id="PTHR33055">
    <property type="entry name" value="TRANSPOSASE FOR INSERTION SEQUENCE ELEMENT IS1111A"/>
    <property type="match status" value="1"/>
</dbReference>
<protein>
    <submittedName>
        <fullName evidence="3">Transposase</fullName>
    </submittedName>
</protein>
<dbReference type="PANTHER" id="PTHR33055:SF13">
    <property type="entry name" value="TRANSPOSASE"/>
    <property type="match status" value="1"/>
</dbReference>
<proteinExistence type="predicted"/>
<dbReference type="AlphaFoldDB" id="A0A2U3KUF6"/>
<evidence type="ECO:0000313" key="4">
    <source>
        <dbReference type="Proteomes" id="UP000238916"/>
    </source>
</evidence>
<dbReference type="InterPro" id="IPR002525">
    <property type="entry name" value="Transp_IS110-like_N"/>
</dbReference>
<dbReference type="GO" id="GO:0006313">
    <property type="term" value="P:DNA transposition"/>
    <property type="evidence" value="ECO:0007669"/>
    <property type="project" value="InterPro"/>
</dbReference>
<feature type="domain" description="Transposase IS116/IS110/IS902 C-terminal" evidence="2">
    <location>
        <begin position="308"/>
        <end position="393"/>
    </location>
</feature>
<accession>A0A2U3KUF6</accession>
<dbReference type="Proteomes" id="UP000238916">
    <property type="component" value="Unassembled WGS sequence"/>
</dbReference>
<dbReference type="EMBL" id="OMOF01000199">
    <property type="protein sequence ID" value="SPF43272.1"/>
    <property type="molecule type" value="Genomic_DNA"/>
</dbReference>
<organism evidence="3 4">
    <name type="scientific">Candidatus Desulfosporosinus infrequens</name>
    <dbReference type="NCBI Taxonomy" id="2043169"/>
    <lineage>
        <taxon>Bacteria</taxon>
        <taxon>Bacillati</taxon>
        <taxon>Bacillota</taxon>
        <taxon>Clostridia</taxon>
        <taxon>Eubacteriales</taxon>
        <taxon>Desulfitobacteriaceae</taxon>
        <taxon>Desulfosporosinus</taxon>
    </lineage>
</organism>
<evidence type="ECO:0000259" key="2">
    <source>
        <dbReference type="Pfam" id="PF02371"/>
    </source>
</evidence>
<dbReference type="NCBIfam" id="NF033542">
    <property type="entry name" value="transpos_IS110"/>
    <property type="match status" value="1"/>
</dbReference>